<accession>A0AC58SMB0</accession>
<organism evidence="1 2">
    <name type="scientific">Nicotiana tabacum</name>
    <name type="common">Common tobacco</name>
    <dbReference type="NCBI Taxonomy" id="4097"/>
    <lineage>
        <taxon>Eukaryota</taxon>
        <taxon>Viridiplantae</taxon>
        <taxon>Streptophyta</taxon>
        <taxon>Embryophyta</taxon>
        <taxon>Tracheophyta</taxon>
        <taxon>Spermatophyta</taxon>
        <taxon>Magnoliopsida</taxon>
        <taxon>eudicotyledons</taxon>
        <taxon>Gunneridae</taxon>
        <taxon>Pentapetalae</taxon>
        <taxon>asterids</taxon>
        <taxon>lamiids</taxon>
        <taxon>Solanales</taxon>
        <taxon>Solanaceae</taxon>
        <taxon>Nicotianoideae</taxon>
        <taxon>Nicotianeae</taxon>
        <taxon>Nicotiana</taxon>
    </lineage>
</organism>
<reference evidence="2" key="2">
    <citation type="submission" date="2025-08" db="UniProtKB">
        <authorList>
            <consortium name="RefSeq"/>
        </authorList>
    </citation>
    <scope>IDENTIFICATION</scope>
    <source>
        <tissue evidence="2">Leaf</tissue>
    </source>
</reference>
<proteinExistence type="predicted"/>
<keyword evidence="1" id="KW-1185">Reference proteome</keyword>
<protein>
    <submittedName>
        <fullName evidence="2">Uncharacterized protein LOC142168842</fullName>
    </submittedName>
</protein>
<sequence length="479" mass="53575">MSNVNDNNHQMEGTPVSSPQGTSRNSREASPERSTTHNNEQHGNEQIVEQDAAFVRGLPVVTPTPLLNNIATVKIPQSGFVNSGNGGTPNESRDGRPGVDFDKYLQQPWKPSADPLPIPKKFKMLDIPKYDGTTDPRDHVTTFTTGVKSNNLTKQDIESVLVKKFGETLTKGALTWYSLLPKNSIDSFDELADLFIKAHSGAQKVEKRMEDIFKVNQGDTKLLREFVDRFQRERILLPRVPDNWVAMAFASNLNEKSSEAMRRLKESLREFPATTWDDVYNSEKGKQAYIKNRQEPPKPLSPKRTVNVINGGEEVNGVTYTTARKITKFTITHGKRTRQTLEGGNITFDDADTDGLMIPHNDALVISLLIPDTNVKRVLIDPGNSENIILLRVVNEILMGDHVVPKSHSLFGFDNSTVVTKGEIELSIYAEGVIKETNFQVIDTDMAYNVILGRSWIHAMDVVPSTLHQVIKFPSKWGI</sequence>
<gene>
    <name evidence="2" type="primary">LOC142168842</name>
</gene>
<evidence type="ECO:0000313" key="1">
    <source>
        <dbReference type="Proteomes" id="UP000790787"/>
    </source>
</evidence>
<reference evidence="1" key="1">
    <citation type="journal article" date="2014" name="Nat. Commun.">
        <title>The tobacco genome sequence and its comparison with those of tomato and potato.</title>
        <authorList>
            <person name="Sierro N."/>
            <person name="Battey J.N."/>
            <person name="Ouadi S."/>
            <person name="Bakaher N."/>
            <person name="Bovet L."/>
            <person name="Willig A."/>
            <person name="Goepfert S."/>
            <person name="Peitsch M.C."/>
            <person name="Ivanov N.V."/>
        </authorList>
    </citation>
    <scope>NUCLEOTIDE SEQUENCE [LARGE SCALE GENOMIC DNA]</scope>
</reference>
<dbReference type="RefSeq" id="XP_075086104.1">
    <property type="nucleotide sequence ID" value="XM_075230003.1"/>
</dbReference>
<dbReference type="Proteomes" id="UP000790787">
    <property type="component" value="Chromosome 14"/>
</dbReference>
<name>A0AC58SMB0_TOBAC</name>
<evidence type="ECO:0000313" key="2">
    <source>
        <dbReference type="RefSeq" id="XP_075086104.1"/>
    </source>
</evidence>